<comment type="caution">
    <text evidence="3">The sequence shown here is derived from an EMBL/GenBank/DDBJ whole genome shotgun (WGS) entry which is preliminary data.</text>
</comment>
<dbReference type="Pfam" id="PF02151">
    <property type="entry name" value="UVR"/>
    <property type="match status" value="1"/>
</dbReference>
<dbReference type="InterPro" id="IPR001943">
    <property type="entry name" value="UVR_dom"/>
</dbReference>
<evidence type="ECO:0000313" key="3">
    <source>
        <dbReference type="EMBL" id="MPM90887.1"/>
    </source>
</evidence>
<evidence type="ECO:0000256" key="1">
    <source>
        <dbReference type="SAM" id="Coils"/>
    </source>
</evidence>
<accession>A0A645DNL7</accession>
<dbReference type="InterPro" id="IPR036876">
    <property type="entry name" value="UVR_dom_sf"/>
</dbReference>
<evidence type="ECO:0000259" key="2">
    <source>
        <dbReference type="PROSITE" id="PS50151"/>
    </source>
</evidence>
<dbReference type="SUPFAM" id="SSF46600">
    <property type="entry name" value="C-terminal UvrC-binding domain of UvrB"/>
    <property type="match status" value="1"/>
</dbReference>
<protein>
    <recommendedName>
        <fullName evidence="2">UVR domain-containing protein</fullName>
    </recommendedName>
</protein>
<reference evidence="3" key="1">
    <citation type="submission" date="2019-08" db="EMBL/GenBank/DDBJ databases">
        <authorList>
            <person name="Kucharzyk K."/>
            <person name="Murdoch R.W."/>
            <person name="Higgins S."/>
            <person name="Loffler F."/>
        </authorList>
    </citation>
    <scope>NUCLEOTIDE SEQUENCE</scope>
</reference>
<dbReference type="Gene3D" id="4.10.860.10">
    <property type="entry name" value="UVR domain"/>
    <property type="match status" value="1"/>
</dbReference>
<dbReference type="AlphaFoldDB" id="A0A645DNL7"/>
<keyword evidence="1" id="KW-0175">Coiled coil</keyword>
<proteinExistence type="predicted"/>
<sequence>MSEKDIAREIKRLEKAMMDHARNLEFEQAARLRDQLARLKDRVFGAHGGQERQG</sequence>
<name>A0A645DNL7_9ZZZZ</name>
<dbReference type="EMBL" id="VSSQ01038028">
    <property type="protein sequence ID" value="MPM90887.1"/>
    <property type="molecule type" value="Genomic_DNA"/>
</dbReference>
<feature type="coiled-coil region" evidence="1">
    <location>
        <begin position="3"/>
        <end position="42"/>
    </location>
</feature>
<feature type="domain" description="UVR" evidence="2">
    <location>
        <begin position="7"/>
        <end position="42"/>
    </location>
</feature>
<gene>
    <name evidence="3" type="ORF">SDC9_138010</name>
</gene>
<organism evidence="3">
    <name type="scientific">bioreactor metagenome</name>
    <dbReference type="NCBI Taxonomy" id="1076179"/>
    <lineage>
        <taxon>unclassified sequences</taxon>
        <taxon>metagenomes</taxon>
        <taxon>ecological metagenomes</taxon>
    </lineage>
</organism>
<dbReference type="PROSITE" id="PS50151">
    <property type="entry name" value="UVR"/>
    <property type="match status" value="1"/>
</dbReference>